<proteinExistence type="predicted"/>
<dbReference type="Proteomes" id="UP001145069">
    <property type="component" value="Unassembled WGS sequence"/>
</dbReference>
<name>A0A9X3WDE6_9BACI</name>
<sequence>MKRLLVFLLPILALFLLTGCLYPSGNLAKNQVPNDVQLESVQDAVDRYVEKKQGLVPIFTKENDTPIFQKYIIDFTKLKQENVIANVPGNAFEYGGPYQYVLIYPEDDPTVKIIDLRITEKIRRIYNKINVYRSEQIYPPFGEEVTKGVYKINKQLLGLETDPFVVSPYSGKNLPIVMDVQGNLFVDYRMDLYEALNNFEHNLKEGDDIRYLLADNYPFVPAYSLPYTVKDGEPVFMLPE</sequence>
<accession>A0A9X3WDE6</accession>
<organism evidence="1 2">
    <name type="scientific">Aquibacillus salsiterrae</name>
    <dbReference type="NCBI Taxonomy" id="2950439"/>
    <lineage>
        <taxon>Bacteria</taxon>
        <taxon>Bacillati</taxon>
        <taxon>Bacillota</taxon>
        <taxon>Bacilli</taxon>
        <taxon>Bacillales</taxon>
        <taxon>Bacillaceae</taxon>
        <taxon>Aquibacillus</taxon>
    </lineage>
</organism>
<reference evidence="1" key="1">
    <citation type="submission" date="2022-06" db="EMBL/GenBank/DDBJ databases">
        <title>Aquibacillus sp. a new bacterium isolated from soil saline samples.</title>
        <authorList>
            <person name="Galisteo C."/>
            <person name="De La Haba R."/>
            <person name="Sanchez-Porro C."/>
            <person name="Ventosa A."/>
        </authorList>
    </citation>
    <scope>NUCLEOTIDE SEQUENCE</scope>
    <source>
        <strain evidence="1">3ASR75-54</strain>
    </source>
</reference>
<evidence type="ECO:0008006" key="3">
    <source>
        <dbReference type="Google" id="ProtNLM"/>
    </source>
</evidence>
<comment type="caution">
    <text evidence="1">The sequence shown here is derived from an EMBL/GenBank/DDBJ whole genome shotgun (WGS) entry which is preliminary data.</text>
</comment>
<gene>
    <name evidence="1" type="ORF">NC799_00450</name>
</gene>
<dbReference type="RefSeq" id="WP_272444351.1">
    <property type="nucleotide sequence ID" value="NZ_JAMQKC010000001.1"/>
</dbReference>
<evidence type="ECO:0000313" key="2">
    <source>
        <dbReference type="Proteomes" id="UP001145069"/>
    </source>
</evidence>
<keyword evidence="2" id="KW-1185">Reference proteome</keyword>
<protein>
    <recommendedName>
        <fullName evidence="3">ABC transporter periplasmic binding protein yphF</fullName>
    </recommendedName>
</protein>
<evidence type="ECO:0000313" key="1">
    <source>
        <dbReference type="EMBL" id="MDC3415384.1"/>
    </source>
</evidence>
<dbReference type="EMBL" id="JAMQKC010000001">
    <property type="protein sequence ID" value="MDC3415384.1"/>
    <property type="molecule type" value="Genomic_DNA"/>
</dbReference>
<dbReference type="PROSITE" id="PS51257">
    <property type="entry name" value="PROKAR_LIPOPROTEIN"/>
    <property type="match status" value="1"/>
</dbReference>
<dbReference type="AlphaFoldDB" id="A0A9X3WDE6"/>